<dbReference type="AlphaFoldDB" id="A0A1G7UU81"/>
<evidence type="ECO:0000313" key="3">
    <source>
        <dbReference type="Proteomes" id="UP000199399"/>
    </source>
</evidence>
<dbReference type="Proteomes" id="UP000199399">
    <property type="component" value="Unassembled WGS sequence"/>
</dbReference>
<feature type="domain" description="Gcp-like" evidence="1">
    <location>
        <begin position="44"/>
        <end position="129"/>
    </location>
</feature>
<dbReference type="NCBIfam" id="TIGR03725">
    <property type="entry name" value="T6A_YeaZ"/>
    <property type="match status" value="1"/>
</dbReference>
<proteinExistence type="predicted"/>
<gene>
    <name evidence="2" type="ORF">SAMN04489759_108112</name>
</gene>
<name>A0A1G7UU81_9RHOB</name>
<dbReference type="PANTHER" id="PTHR11735">
    <property type="entry name" value="TRNA N6-ADENOSINE THREONYLCARBAMOYLTRANSFERASE"/>
    <property type="match status" value="1"/>
</dbReference>
<dbReference type="EMBL" id="FNBP01000008">
    <property type="protein sequence ID" value="SDG50878.1"/>
    <property type="molecule type" value="Genomic_DNA"/>
</dbReference>
<evidence type="ECO:0000313" key="2">
    <source>
        <dbReference type="EMBL" id="SDG50878.1"/>
    </source>
</evidence>
<dbReference type="InterPro" id="IPR000905">
    <property type="entry name" value="Gcp-like_dom"/>
</dbReference>
<dbReference type="InterPro" id="IPR043129">
    <property type="entry name" value="ATPase_NBD"/>
</dbReference>
<dbReference type="SUPFAM" id="SSF53067">
    <property type="entry name" value="Actin-like ATPase domain"/>
    <property type="match status" value="1"/>
</dbReference>
<dbReference type="GO" id="GO:0002949">
    <property type="term" value="P:tRNA threonylcarbamoyladenosine modification"/>
    <property type="evidence" value="ECO:0007669"/>
    <property type="project" value="InterPro"/>
</dbReference>
<sequence length="207" mass="21116">MPDQAPQAPLVLAFDTSAAHCAAALLSGDRVLVSRVEPMTKGQAERILVLCEELLEEAGVTYGDLTALGVGIGPGNFTGIRIAVSAARGLALGLGIPAVGVDAFDALREGHDGPCACAVDARRDQVFLQGFDNPPIAEPALYDANDLPAFDGPLIGAGGQPSALPVAEAIARIAAKRFAANPARPAPLYLRPADAAPARDAAPVLLP</sequence>
<dbReference type="PANTHER" id="PTHR11735:SF11">
    <property type="entry name" value="TRNA THREONYLCARBAMOYLADENOSINE BIOSYNTHESIS PROTEIN TSAB"/>
    <property type="match status" value="1"/>
</dbReference>
<dbReference type="STRING" id="218672.SAMN04489759_108112"/>
<evidence type="ECO:0000259" key="1">
    <source>
        <dbReference type="Pfam" id="PF00814"/>
    </source>
</evidence>
<reference evidence="3" key="1">
    <citation type="submission" date="2016-10" db="EMBL/GenBank/DDBJ databases">
        <authorList>
            <person name="Varghese N."/>
            <person name="Submissions S."/>
        </authorList>
    </citation>
    <scope>NUCLEOTIDE SEQUENCE [LARGE SCALE GENOMIC DNA]</scope>
    <source>
        <strain evidence="3">DSM 16477</strain>
    </source>
</reference>
<dbReference type="Pfam" id="PF00814">
    <property type="entry name" value="TsaD"/>
    <property type="match status" value="1"/>
</dbReference>
<dbReference type="GO" id="GO:0005829">
    <property type="term" value="C:cytosol"/>
    <property type="evidence" value="ECO:0007669"/>
    <property type="project" value="TreeGrafter"/>
</dbReference>
<protein>
    <submittedName>
        <fullName evidence="2">N6-L-threonylcarbamoyladenine synthase</fullName>
    </submittedName>
</protein>
<organism evidence="2 3">
    <name type="scientific">Sulfitobacter delicatus</name>
    <dbReference type="NCBI Taxonomy" id="218672"/>
    <lineage>
        <taxon>Bacteria</taxon>
        <taxon>Pseudomonadati</taxon>
        <taxon>Pseudomonadota</taxon>
        <taxon>Alphaproteobacteria</taxon>
        <taxon>Rhodobacterales</taxon>
        <taxon>Roseobacteraceae</taxon>
        <taxon>Sulfitobacter</taxon>
    </lineage>
</organism>
<dbReference type="Gene3D" id="3.30.420.40">
    <property type="match status" value="2"/>
</dbReference>
<dbReference type="RefSeq" id="WP_093743323.1">
    <property type="nucleotide sequence ID" value="NZ_FNBP01000008.1"/>
</dbReference>
<accession>A0A1G7UU81</accession>
<dbReference type="OrthoDB" id="9809995at2"/>
<dbReference type="InterPro" id="IPR022496">
    <property type="entry name" value="T6A_TsaB"/>
</dbReference>
<keyword evidence="3" id="KW-1185">Reference proteome</keyword>